<evidence type="ECO:0000256" key="4">
    <source>
        <dbReference type="ARBA" id="ARBA00022917"/>
    </source>
</evidence>
<evidence type="ECO:0000256" key="3">
    <source>
        <dbReference type="ARBA" id="ARBA00022840"/>
    </source>
</evidence>
<evidence type="ECO:0000313" key="7">
    <source>
        <dbReference type="EMBL" id="KHN71685.1"/>
    </source>
</evidence>
<dbReference type="InterPro" id="IPR001412">
    <property type="entry name" value="aa-tRNA-synth_I_CS"/>
</dbReference>
<dbReference type="GO" id="GO:0004822">
    <property type="term" value="F:isoleucine-tRNA ligase activity"/>
    <property type="evidence" value="ECO:0007669"/>
    <property type="project" value="TreeGrafter"/>
</dbReference>
<organism evidence="7 8">
    <name type="scientific">Toxocara canis</name>
    <name type="common">Canine roundworm</name>
    <dbReference type="NCBI Taxonomy" id="6265"/>
    <lineage>
        <taxon>Eukaryota</taxon>
        <taxon>Metazoa</taxon>
        <taxon>Ecdysozoa</taxon>
        <taxon>Nematoda</taxon>
        <taxon>Chromadorea</taxon>
        <taxon>Rhabditida</taxon>
        <taxon>Spirurina</taxon>
        <taxon>Ascaridomorpha</taxon>
        <taxon>Ascaridoidea</taxon>
        <taxon>Toxocaridae</taxon>
        <taxon>Toxocara</taxon>
    </lineage>
</organism>
<keyword evidence="2" id="KW-0547">Nucleotide-binding</keyword>
<evidence type="ECO:0000313" key="8">
    <source>
        <dbReference type="Proteomes" id="UP000031036"/>
    </source>
</evidence>
<dbReference type="Pfam" id="PF00133">
    <property type="entry name" value="tRNA-synt_1"/>
    <property type="match status" value="1"/>
</dbReference>
<dbReference type="GO" id="GO:0005739">
    <property type="term" value="C:mitochondrion"/>
    <property type="evidence" value="ECO:0007669"/>
    <property type="project" value="TreeGrafter"/>
</dbReference>
<evidence type="ECO:0000256" key="2">
    <source>
        <dbReference type="ARBA" id="ARBA00022741"/>
    </source>
</evidence>
<keyword evidence="3" id="KW-0067">ATP-binding</keyword>
<accession>A0A0B2US01</accession>
<dbReference type="OrthoDB" id="10264412at2759"/>
<feature type="domain" description="Aminoacyl-tRNA synthetase class Ia" evidence="6">
    <location>
        <begin position="17"/>
        <end position="96"/>
    </location>
</feature>
<proteinExistence type="predicted"/>
<dbReference type="PANTHER" id="PTHR42765">
    <property type="entry name" value="SOLEUCYL-TRNA SYNTHETASE"/>
    <property type="match status" value="1"/>
</dbReference>
<feature type="non-terminal residue" evidence="7">
    <location>
        <position position="1"/>
    </location>
</feature>
<dbReference type="GO" id="GO:0032543">
    <property type="term" value="P:mitochondrial translation"/>
    <property type="evidence" value="ECO:0007669"/>
    <property type="project" value="TreeGrafter"/>
</dbReference>
<protein>
    <submittedName>
        <fullName evidence="7">Isoleucine--tRNA ligase, mitochondrial</fullName>
    </submittedName>
</protein>
<dbReference type="InterPro" id="IPR014729">
    <property type="entry name" value="Rossmann-like_a/b/a_fold"/>
</dbReference>
<keyword evidence="5" id="KW-0030">Aminoacyl-tRNA synthetase</keyword>
<dbReference type="GO" id="GO:0005524">
    <property type="term" value="F:ATP binding"/>
    <property type="evidence" value="ECO:0007669"/>
    <property type="project" value="UniProtKB-KW"/>
</dbReference>
<dbReference type="PROSITE" id="PS00178">
    <property type="entry name" value="AA_TRNA_LIGASE_I"/>
    <property type="match status" value="1"/>
</dbReference>
<gene>
    <name evidence="7" type="primary">IARS2</name>
    <name evidence="7" type="ORF">Tcan_00311</name>
</gene>
<dbReference type="PANTHER" id="PTHR42765:SF1">
    <property type="entry name" value="ISOLEUCINE--TRNA LIGASE, MITOCHONDRIAL"/>
    <property type="match status" value="1"/>
</dbReference>
<dbReference type="Proteomes" id="UP000031036">
    <property type="component" value="Unassembled WGS sequence"/>
</dbReference>
<dbReference type="STRING" id="6265.A0A0B2US01"/>
<keyword evidence="1 7" id="KW-0436">Ligase</keyword>
<comment type="caution">
    <text evidence="7">The sequence shown here is derived from an EMBL/GenBank/DDBJ whole genome shotgun (WGS) entry which is preliminary data.</text>
</comment>
<dbReference type="AlphaFoldDB" id="A0A0B2US01"/>
<evidence type="ECO:0000256" key="5">
    <source>
        <dbReference type="ARBA" id="ARBA00023146"/>
    </source>
</evidence>
<sequence>RSALDSDLAAYARFDDFYRWQLNAPERQSLPLFELLDGPPYANGPPHVGHAINKILKDFVVRSRVASGFRVLFRPGWDCHGLPIELKIAKSAHEASEEFTYLKKRLEKKKKN</sequence>
<reference evidence="7 8" key="1">
    <citation type="submission" date="2014-11" db="EMBL/GenBank/DDBJ databases">
        <title>Genetic blueprint of the zoonotic pathogen Toxocara canis.</title>
        <authorList>
            <person name="Zhu X.-Q."/>
            <person name="Korhonen P.K."/>
            <person name="Cai H."/>
            <person name="Young N.D."/>
            <person name="Nejsum P."/>
            <person name="von Samson-Himmelstjerna G."/>
            <person name="Boag P.R."/>
            <person name="Tan P."/>
            <person name="Li Q."/>
            <person name="Min J."/>
            <person name="Yang Y."/>
            <person name="Wang X."/>
            <person name="Fang X."/>
            <person name="Hall R.S."/>
            <person name="Hofmann A."/>
            <person name="Sternberg P.W."/>
            <person name="Jex A.R."/>
            <person name="Gasser R.B."/>
        </authorList>
    </citation>
    <scope>NUCLEOTIDE SEQUENCE [LARGE SCALE GENOMIC DNA]</scope>
    <source>
        <strain evidence="7">PN_DK_2014</strain>
    </source>
</reference>
<evidence type="ECO:0000259" key="6">
    <source>
        <dbReference type="Pfam" id="PF00133"/>
    </source>
</evidence>
<dbReference type="InterPro" id="IPR050081">
    <property type="entry name" value="Ile-tRNA_ligase"/>
</dbReference>
<name>A0A0B2US01_TOXCA</name>
<dbReference type="EMBL" id="JPKZ01021149">
    <property type="protein sequence ID" value="KHN71685.1"/>
    <property type="molecule type" value="Genomic_DNA"/>
</dbReference>
<keyword evidence="4" id="KW-0648">Protein biosynthesis</keyword>
<dbReference type="Gene3D" id="3.40.50.620">
    <property type="entry name" value="HUPs"/>
    <property type="match status" value="1"/>
</dbReference>
<keyword evidence="8" id="KW-1185">Reference proteome</keyword>
<evidence type="ECO:0000256" key="1">
    <source>
        <dbReference type="ARBA" id="ARBA00022598"/>
    </source>
</evidence>
<dbReference type="SUPFAM" id="SSF52374">
    <property type="entry name" value="Nucleotidylyl transferase"/>
    <property type="match status" value="1"/>
</dbReference>
<dbReference type="InterPro" id="IPR002300">
    <property type="entry name" value="aa-tRNA-synth_Ia"/>
</dbReference>
<dbReference type="GO" id="GO:0006428">
    <property type="term" value="P:isoleucyl-tRNA aminoacylation"/>
    <property type="evidence" value="ECO:0007669"/>
    <property type="project" value="TreeGrafter"/>
</dbReference>